<evidence type="ECO:0000256" key="1">
    <source>
        <dbReference type="SAM" id="MobiDB-lite"/>
    </source>
</evidence>
<protein>
    <submittedName>
        <fullName evidence="3">Uncharacterized protein</fullName>
    </submittedName>
</protein>
<name>A0AA39X1H5_9PEZI</name>
<sequence>MRKFVRPQEDADGSRYFCRNQKILTTAYTIFNTFGLCLTLGLGTFIIIISYTLEPLLSCAQKRWRSLDKYSRLEWCTNETLQLQRLAHEELGLGVWQRGVEAVPITEVGAQLGMLDLTDLEHPRLKAPPPMLDEVPAEEAGKEIVQEEAKESQKRYAENDDSFSSPPSDSVSMEESASDV</sequence>
<evidence type="ECO:0000313" key="3">
    <source>
        <dbReference type="EMBL" id="KAK0625562.1"/>
    </source>
</evidence>
<accession>A0AA39X1H5</accession>
<keyword evidence="2" id="KW-0472">Membrane</keyword>
<dbReference type="AlphaFoldDB" id="A0AA39X1H5"/>
<evidence type="ECO:0000256" key="2">
    <source>
        <dbReference type="SAM" id="Phobius"/>
    </source>
</evidence>
<feature type="compositionally biased region" description="Low complexity" evidence="1">
    <location>
        <begin position="162"/>
        <end position="180"/>
    </location>
</feature>
<reference evidence="3" key="1">
    <citation type="submission" date="2023-06" db="EMBL/GenBank/DDBJ databases">
        <title>Multi-omics analyses reveal the molecular pathogenesis toolkit of Lasiodiplodia hormozganensis, a cross-kingdom pathogen.</title>
        <authorList>
            <person name="Felix C."/>
            <person name="Meneses R."/>
            <person name="Goncalves M.F.M."/>
            <person name="Tilleman L."/>
            <person name="Duarte A.S."/>
            <person name="Jorrin-Novo J.V."/>
            <person name="Van De Peer Y."/>
            <person name="Deforce D."/>
            <person name="Van Nieuwerburgh F."/>
            <person name="Esteves A.C."/>
            <person name="Alves A."/>
        </authorList>
    </citation>
    <scope>NUCLEOTIDE SEQUENCE</scope>
    <source>
        <strain evidence="3">CBS 339.90</strain>
    </source>
</reference>
<keyword evidence="2" id="KW-0812">Transmembrane</keyword>
<dbReference type="Proteomes" id="UP001175001">
    <property type="component" value="Unassembled WGS sequence"/>
</dbReference>
<feature type="compositionally biased region" description="Basic and acidic residues" evidence="1">
    <location>
        <begin position="139"/>
        <end position="158"/>
    </location>
</feature>
<keyword evidence="2" id="KW-1133">Transmembrane helix</keyword>
<gene>
    <name evidence="3" type="ORF">DIS24_g11124</name>
</gene>
<dbReference type="EMBL" id="JAUJDW010000144">
    <property type="protein sequence ID" value="KAK0625562.1"/>
    <property type="molecule type" value="Genomic_DNA"/>
</dbReference>
<keyword evidence="4" id="KW-1185">Reference proteome</keyword>
<feature type="region of interest" description="Disordered" evidence="1">
    <location>
        <begin position="123"/>
        <end position="180"/>
    </location>
</feature>
<feature type="transmembrane region" description="Helical" evidence="2">
    <location>
        <begin position="29"/>
        <end position="53"/>
    </location>
</feature>
<organism evidence="3 4">
    <name type="scientific">Lasiodiplodia hormozganensis</name>
    <dbReference type="NCBI Taxonomy" id="869390"/>
    <lineage>
        <taxon>Eukaryota</taxon>
        <taxon>Fungi</taxon>
        <taxon>Dikarya</taxon>
        <taxon>Ascomycota</taxon>
        <taxon>Pezizomycotina</taxon>
        <taxon>Dothideomycetes</taxon>
        <taxon>Dothideomycetes incertae sedis</taxon>
        <taxon>Botryosphaeriales</taxon>
        <taxon>Botryosphaeriaceae</taxon>
        <taxon>Lasiodiplodia</taxon>
    </lineage>
</organism>
<comment type="caution">
    <text evidence="3">The sequence shown here is derived from an EMBL/GenBank/DDBJ whole genome shotgun (WGS) entry which is preliminary data.</text>
</comment>
<proteinExistence type="predicted"/>
<evidence type="ECO:0000313" key="4">
    <source>
        <dbReference type="Proteomes" id="UP001175001"/>
    </source>
</evidence>